<evidence type="ECO:0000256" key="14">
    <source>
        <dbReference type="ARBA" id="ARBA00023136"/>
    </source>
</evidence>
<comment type="catalytic activity">
    <reaction evidence="1">
        <text>S-ubiquitinyl-[E2 ubiquitin-conjugating enzyme]-L-cysteine + [acceptor protein]-L-lysine = [E2 ubiquitin-conjugating enzyme]-L-cysteine + N(6)-ubiquitinyl-[acceptor protein]-L-lysine.</text>
        <dbReference type="EC" id="2.3.2.27"/>
    </reaction>
</comment>
<gene>
    <name evidence="18" type="ORF">OGATHE_000787</name>
</gene>
<comment type="caution">
    <text evidence="18">The sequence shown here is derived from an EMBL/GenBank/DDBJ whole genome shotgun (WGS) entry which is preliminary data.</text>
</comment>
<comment type="similarity">
    <text evidence="4">Belongs to the HRD1 family.</text>
</comment>
<dbReference type="EMBL" id="JAEUBD010000108">
    <property type="protein sequence ID" value="KAH3677313.1"/>
    <property type="molecule type" value="Genomic_DNA"/>
</dbReference>
<dbReference type="InterPro" id="IPR057992">
    <property type="entry name" value="TPR_SYVN1_N"/>
</dbReference>
<evidence type="ECO:0000313" key="19">
    <source>
        <dbReference type="Proteomes" id="UP000788993"/>
    </source>
</evidence>
<name>A0A9P8TF61_9ASCO</name>
<evidence type="ECO:0000259" key="17">
    <source>
        <dbReference type="PROSITE" id="PS50089"/>
    </source>
</evidence>
<evidence type="ECO:0000256" key="7">
    <source>
        <dbReference type="ARBA" id="ARBA00022692"/>
    </source>
</evidence>
<dbReference type="CDD" id="cd16479">
    <property type="entry name" value="RING-H2_synoviolin"/>
    <property type="match status" value="1"/>
</dbReference>
<keyword evidence="19" id="KW-1185">Reference proteome</keyword>
<keyword evidence="8" id="KW-0479">Metal-binding</keyword>
<dbReference type="EC" id="2.3.2.27" evidence="5"/>
<dbReference type="InterPro" id="IPR001841">
    <property type="entry name" value="Znf_RING"/>
</dbReference>
<proteinExistence type="inferred from homology"/>
<dbReference type="GO" id="GO:0043161">
    <property type="term" value="P:proteasome-mediated ubiquitin-dependent protein catabolic process"/>
    <property type="evidence" value="ECO:0007669"/>
    <property type="project" value="TreeGrafter"/>
</dbReference>
<dbReference type="InterPro" id="IPR013083">
    <property type="entry name" value="Znf_RING/FYVE/PHD"/>
</dbReference>
<evidence type="ECO:0000256" key="13">
    <source>
        <dbReference type="ARBA" id="ARBA00022989"/>
    </source>
</evidence>
<sequence length="403" mass="46154">MVLGMKFALYAVASTAVAFYMVYESLLERPNIYSVGVQLIQGPYLVVIGNWFLVMGITLGKLLQVLLFGELRIIEMEHIYERSWFAVTNMLMTIGVFRKENNLLLGALVCGLLFMKCFHWVLEDRLEMLIQQKRSVFRTLVNRNTLVLCLFLVLDDKIVKSCINRSFIHSADVFLIFGLDFLVIYLNVLDATLKFVLNVAEMAYLNRYPDEDAWESKIWLAKIGSFILSVIKSAAVLVLFVGLIYADRLPVNFAGDMYTSFTRLAKQFSDLMYMIKATRDLNNNIMNANEDDLRKEDICIICRDEMEIVSDKNSRSAPKRLNCGHVLHHGCLKSWLGRSHVCPTCRRDVFQNKSQPNPKTTINIPQNAFIPPDWTILPVTRAGDANYTIQLNDTTFAQLRSRT</sequence>
<reference evidence="18" key="1">
    <citation type="journal article" date="2021" name="Open Biol.">
        <title>Shared evolutionary footprints suggest mitochondrial oxidative damage underlies multiple complex I losses in fungi.</title>
        <authorList>
            <person name="Schikora-Tamarit M.A."/>
            <person name="Marcet-Houben M."/>
            <person name="Nosek J."/>
            <person name="Gabaldon T."/>
        </authorList>
    </citation>
    <scope>NUCLEOTIDE SEQUENCE</scope>
    <source>
        <strain evidence="18">NCAIM Y.01608</strain>
    </source>
</reference>
<evidence type="ECO:0000256" key="3">
    <source>
        <dbReference type="ARBA" id="ARBA00004906"/>
    </source>
</evidence>
<feature type="transmembrane region" description="Helical" evidence="16">
    <location>
        <begin position="135"/>
        <end position="154"/>
    </location>
</feature>
<accession>A0A9P8TF61</accession>
<dbReference type="GO" id="GO:0061630">
    <property type="term" value="F:ubiquitin protein ligase activity"/>
    <property type="evidence" value="ECO:0007669"/>
    <property type="project" value="UniProtKB-EC"/>
</dbReference>
<dbReference type="InterPro" id="IPR050731">
    <property type="entry name" value="HRD1_E3_ubiq-ligases"/>
</dbReference>
<keyword evidence="7 16" id="KW-0812">Transmembrane</keyword>
<evidence type="ECO:0000256" key="1">
    <source>
        <dbReference type="ARBA" id="ARBA00000900"/>
    </source>
</evidence>
<feature type="domain" description="RING-type" evidence="17">
    <location>
        <begin position="299"/>
        <end position="346"/>
    </location>
</feature>
<keyword evidence="10" id="KW-0833">Ubl conjugation pathway</keyword>
<dbReference type="Gene3D" id="3.30.40.10">
    <property type="entry name" value="Zinc/RING finger domain, C3HC4 (zinc finger)"/>
    <property type="match status" value="1"/>
</dbReference>
<evidence type="ECO:0000256" key="9">
    <source>
        <dbReference type="ARBA" id="ARBA00022771"/>
    </source>
</evidence>
<keyword evidence="12" id="KW-0862">Zinc</keyword>
<evidence type="ECO:0000256" key="6">
    <source>
        <dbReference type="ARBA" id="ARBA00022679"/>
    </source>
</evidence>
<evidence type="ECO:0000313" key="18">
    <source>
        <dbReference type="EMBL" id="KAH3677313.1"/>
    </source>
</evidence>
<dbReference type="GO" id="GO:0036503">
    <property type="term" value="P:ERAD pathway"/>
    <property type="evidence" value="ECO:0007669"/>
    <property type="project" value="TreeGrafter"/>
</dbReference>
<evidence type="ECO:0000256" key="8">
    <source>
        <dbReference type="ARBA" id="ARBA00022723"/>
    </source>
</evidence>
<feature type="transmembrane region" description="Helical" evidence="16">
    <location>
        <begin position="174"/>
        <end position="197"/>
    </location>
</feature>
<feature type="transmembrane region" description="Helical" evidence="16">
    <location>
        <begin position="218"/>
        <end position="245"/>
    </location>
</feature>
<organism evidence="18 19">
    <name type="scientific">Ogataea polymorpha</name>
    <dbReference type="NCBI Taxonomy" id="460523"/>
    <lineage>
        <taxon>Eukaryota</taxon>
        <taxon>Fungi</taxon>
        <taxon>Dikarya</taxon>
        <taxon>Ascomycota</taxon>
        <taxon>Saccharomycotina</taxon>
        <taxon>Pichiomycetes</taxon>
        <taxon>Pichiales</taxon>
        <taxon>Pichiaceae</taxon>
        <taxon>Ogataea</taxon>
    </lineage>
</organism>
<dbReference type="GO" id="GO:0005789">
    <property type="term" value="C:endoplasmic reticulum membrane"/>
    <property type="evidence" value="ECO:0007669"/>
    <property type="project" value="UniProtKB-SubCell"/>
</dbReference>
<evidence type="ECO:0000256" key="12">
    <source>
        <dbReference type="ARBA" id="ARBA00022833"/>
    </source>
</evidence>
<keyword evidence="11" id="KW-0256">Endoplasmic reticulum</keyword>
<evidence type="ECO:0000256" key="4">
    <source>
        <dbReference type="ARBA" id="ARBA00010089"/>
    </source>
</evidence>
<evidence type="ECO:0000256" key="16">
    <source>
        <dbReference type="SAM" id="Phobius"/>
    </source>
</evidence>
<evidence type="ECO:0000256" key="11">
    <source>
        <dbReference type="ARBA" id="ARBA00022824"/>
    </source>
</evidence>
<dbReference type="GO" id="GO:0008270">
    <property type="term" value="F:zinc ion binding"/>
    <property type="evidence" value="ECO:0007669"/>
    <property type="project" value="UniProtKB-KW"/>
</dbReference>
<dbReference type="PROSITE" id="PS50089">
    <property type="entry name" value="ZF_RING_2"/>
    <property type="match status" value="1"/>
</dbReference>
<feature type="transmembrane region" description="Helical" evidence="16">
    <location>
        <begin position="7"/>
        <end position="23"/>
    </location>
</feature>
<dbReference type="Pfam" id="PF13639">
    <property type="entry name" value="zf-RING_2"/>
    <property type="match status" value="1"/>
</dbReference>
<keyword evidence="6" id="KW-0808">Transferase</keyword>
<evidence type="ECO:0000256" key="5">
    <source>
        <dbReference type="ARBA" id="ARBA00012483"/>
    </source>
</evidence>
<evidence type="ECO:0000256" key="2">
    <source>
        <dbReference type="ARBA" id="ARBA00004477"/>
    </source>
</evidence>
<comment type="pathway">
    <text evidence="3">Protein modification; protein ubiquitination.</text>
</comment>
<evidence type="ECO:0000256" key="15">
    <source>
        <dbReference type="PROSITE-ProRule" id="PRU00175"/>
    </source>
</evidence>
<dbReference type="Proteomes" id="UP000788993">
    <property type="component" value="Unassembled WGS sequence"/>
</dbReference>
<keyword evidence="14 16" id="KW-0472">Membrane</keyword>
<protein>
    <recommendedName>
        <fullName evidence="5">RING-type E3 ubiquitin transferase</fullName>
        <ecNumber evidence="5">2.3.2.27</ecNumber>
    </recommendedName>
</protein>
<reference evidence="18" key="2">
    <citation type="submission" date="2021-01" db="EMBL/GenBank/DDBJ databases">
        <authorList>
            <person name="Schikora-Tamarit M.A."/>
        </authorList>
    </citation>
    <scope>NUCLEOTIDE SEQUENCE</scope>
    <source>
        <strain evidence="18">NCAIM Y.01608</strain>
    </source>
</reference>
<keyword evidence="9 15" id="KW-0863">Zinc-finger</keyword>
<dbReference type="Pfam" id="PF25563">
    <property type="entry name" value="TPR_SYVN1_N"/>
    <property type="match status" value="1"/>
</dbReference>
<dbReference type="InterPro" id="IPR058051">
    <property type="entry name" value="Znf_RING_synoviolin"/>
</dbReference>
<dbReference type="PANTHER" id="PTHR22763">
    <property type="entry name" value="RING ZINC FINGER PROTEIN"/>
    <property type="match status" value="1"/>
</dbReference>
<feature type="transmembrane region" description="Helical" evidence="16">
    <location>
        <begin position="43"/>
        <end position="67"/>
    </location>
</feature>
<dbReference type="SUPFAM" id="SSF57850">
    <property type="entry name" value="RING/U-box"/>
    <property type="match status" value="1"/>
</dbReference>
<keyword evidence="13 16" id="KW-1133">Transmembrane helix</keyword>
<evidence type="ECO:0000256" key="10">
    <source>
        <dbReference type="ARBA" id="ARBA00022786"/>
    </source>
</evidence>
<dbReference type="AlphaFoldDB" id="A0A9P8TF61"/>
<feature type="transmembrane region" description="Helical" evidence="16">
    <location>
        <begin position="103"/>
        <end position="123"/>
    </location>
</feature>
<dbReference type="SMART" id="SM00184">
    <property type="entry name" value="RING"/>
    <property type="match status" value="1"/>
</dbReference>
<dbReference type="PANTHER" id="PTHR22763:SF184">
    <property type="entry name" value="E3 UBIQUITIN-PROTEIN LIGASE SYNOVIOLIN"/>
    <property type="match status" value="1"/>
</dbReference>
<comment type="subcellular location">
    <subcellularLocation>
        <location evidence="2">Endoplasmic reticulum membrane</location>
        <topology evidence="2">Multi-pass membrane protein</topology>
    </subcellularLocation>
</comment>